<evidence type="ECO:0000256" key="2">
    <source>
        <dbReference type="SAM" id="Phobius"/>
    </source>
</evidence>
<feature type="transmembrane region" description="Helical" evidence="2">
    <location>
        <begin position="49"/>
        <end position="67"/>
    </location>
</feature>
<sequence>MTMTERPQNRRLWRFWRRGLRQRRILLLQHGECVICLYFCFCRRRRWRIFVQFSALSLLLALTLTTARRPREPALPLPLSLLSQFLSLRGLNQTRRTIALVLSLSVSLALSLSLSVLLTPLPTTTPTLAKAAAQRTTNARRDDAVDVDDEFEDANQARDEDCQGREHHCVRRWRSFVGWLGAGVVLWDGAVMMRDWKGSEGFGGRDRRDGWIGLDVIYTPSLPPPRESMMRAPDYTCRLSSHALARGLLSPHTHHASRTTRSRAHKDRRRRGTASQTRREEKLDVRVSQITSKRERERERESVCVCVRESSAGQRHEARSRLSSKESDMIIEHDESPGAGYCGGGGRGVCVRPKRREREKRK</sequence>
<keyword evidence="2" id="KW-0812">Transmembrane</keyword>
<organism evidence="3 4">
    <name type="scientific">Phyllosticta citrichinensis</name>
    <dbReference type="NCBI Taxonomy" id="1130410"/>
    <lineage>
        <taxon>Eukaryota</taxon>
        <taxon>Fungi</taxon>
        <taxon>Dikarya</taxon>
        <taxon>Ascomycota</taxon>
        <taxon>Pezizomycotina</taxon>
        <taxon>Dothideomycetes</taxon>
        <taxon>Dothideomycetes incertae sedis</taxon>
        <taxon>Botryosphaeriales</taxon>
        <taxon>Phyllostictaceae</taxon>
        <taxon>Phyllosticta</taxon>
    </lineage>
</organism>
<feature type="region of interest" description="Disordered" evidence="1">
    <location>
        <begin position="333"/>
        <end position="362"/>
    </location>
</feature>
<feature type="region of interest" description="Disordered" evidence="1">
    <location>
        <begin position="248"/>
        <end position="294"/>
    </location>
</feature>
<dbReference type="Proteomes" id="UP001456524">
    <property type="component" value="Unassembled WGS sequence"/>
</dbReference>
<evidence type="ECO:0000256" key="1">
    <source>
        <dbReference type="SAM" id="MobiDB-lite"/>
    </source>
</evidence>
<keyword evidence="2" id="KW-0472">Membrane</keyword>
<keyword evidence="2" id="KW-1133">Transmembrane helix</keyword>
<evidence type="ECO:0000313" key="3">
    <source>
        <dbReference type="EMBL" id="KAK8154582.1"/>
    </source>
</evidence>
<keyword evidence="4" id="KW-1185">Reference proteome</keyword>
<name>A0ABR1XGY1_9PEZI</name>
<gene>
    <name evidence="3" type="ORF">IWX90DRAFT_443667</name>
</gene>
<feature type="compositionally biased region" description="Basic residues" evidence="1">
    <location>
        <begin position="252"/>
        <end position="272"/>
    </location>
</feature>
<protein>
    <submittedName>
        <fullName evidence="3">Uncharacterized protein</fullName>
    </submittedName>
</protein>
<comment type="caution">
    <text evidence="3">The sequence shown here is derived from an EMBL/GenBank/DDBJ whole genome shotgun (WGS) entry which is preliminary data.</text>
</comment>
<dbReference type="EMBL" id="JBBWUH010000011">
    <property type="protein sequence ID" value="KAK8154582.1"/>
    <property type="molecule type" value="Genomic_DNA"/>
</dbReference>
<reference evidence="3 4" key="1">
    <citation type="journal article" date="2022" name="G3 (Bethesda)">
        <title>Enemy or ally: a genomic approach to elucidate the lifestyle of Phyllosticta citrichinaensis.</title>
        <authorList>
            <person name="Buijs V.A."/>
            <person name="Groenewald J.Z."/>
            <person name="Haridas S."/>
            <person name="LaButti K.M."/>
            <person name="Lipzen A."/>
            <person name="Martin F.M."/>
            <person name="Barry K."/>
            <person name="Grigoriev I.V."/>
            <person name="Crous P.W."/>
            <person name="Seidl M.F."/>
        </authorList>
    </citation>
    <scope>NUCLEOTIDE SEQUENCE [LARGE SCALE GENOMIC DNA]</scope>
    <source>
        <strain evidence="3 4">CBS 129764</strain>
    </source>
</reference>
<accession>A0ABR1XGY1</accession>
<feature type="compositionally biased region" description="Basic residues" evidence="1">
    <location>
        <begin position="352"/>
        <end position="362"/>
    </location>
</feature>
<proteinExistence type="predicted"/>
<evidence type="ECO:0000313" key="4">
    <source>
        <dbReference type="Proteomes" id="UP001456524"/>
    </source>
</evidence>